<evidence type="ECO:0000313" key="3">
    <source>
        <dbReference type="Proteomes" id="UP001150538"/>
    </source>
</evidence>
<dbReference type="Proteomes" id="UP001150538">
    <property type="component" value="Unassembled WGS sequence"/>
</dbReference>
<dbReference type="EMBL" id="JANBPU010000398">
    <property type="protein sequence ID" value="KAJ1911893.1"/>
    <property type="molecule type" value="Genomic_DNA"/>
</dbReference>
<gene>
    <name evidence="2" type="ORF">H4219_005797</name>
</gene>
<evidence type="ECO:0000313" key="2">
    <source>
        <dbReference type="EMBL" id="KAJ1911893.1"/>
    </source>
</evidence>
<evidence type="ECO:0000256" key="1">
    <source>
        <dbReference type="SAM" id="MobiDB-lite"/>
    </source>
</evidence>
<keyword evidence="3" id="KW-1185">Reference proteome</keyword>
<organism evidence="2 3">
    <name type="scientific">Mycoemilia scoparia</name>
    <dbReference type="NCBI Taxonomy" id="417184"/>
    <lineage>
        <taxon>Eukaryota</taxon>
        <taxon>Fungi</taxon>
        <taxon>Fungi incertae sedis</taxon>
        <taxon>Zoopagomycota</taxon>
        <taxon>Kickxellomycotina</taxon>
        <taxon>Kickxellomycetes</taxon>
        <taxon>Kickxellales</taxon>
        <taxon>Kickxellaceae</taxon>
        <taxon>Mycoemilia</taxon>
    </lineage>
</organism>
<accession>A0A9W8DNJ6</accession>
<proteinExistence type="predicted"/>
<name>A0A9W8DNJ6_9FUNG</name>
<comment type="caution">
    <text evidence="2">The sequence shown here is derived from an EMBL/GenBank/DDBJ whole genome shotgun (WGS) entry which is preliminary data.</text>
</comment>
<reference evidence="2" key="1">
    <citation type="submission" date="2022-07" db="EMBL/GenBank/DDBJ databases">
        <title>Phylogenomic reconstructions and comparative analyses of Kickxellomycotina fungi.</title>
        <authorList>
            <person name="Reynolds N.K."/>
            <person name="Stajich J.E."/>
            <person name="Barry K."/>
            <person name="Grigoriev I.V."/>
            <person name="Crous P."/>
            <person name="Smith M.E."/>
        </authorList>
    </citation>
    <scope>NUCLEOTIDE SEQUENCE</scope>
    <source>
        <strain evidence="2">NBRC 100468</strain>
    </source>
</reference>
<feature type="region of interest" description="Disordered" evidence="1">
    <location>
        <begin position="62"/>
        <end position="82"/>
    </location>
</feature>
<dbReference type="AlphaFoldDB" id="A0A9W8DNJ6"/>
<sequence length="82" mass="8539">MMALSTVSSAYLKALYNKRSGDGYGLGQKASAGHEDGSQKIAGSVTRAAVVLASVQPRCCRKLPENGGGSGEDRGKVPINWK</sequence>
<protein>
    <submittedName>
        <fullName evidence="2">Uncharacterized protein</fullName>
    </submittedName>
</protein>